<dbReference type="Gene3D" id="2.40.40.10">
    <property type="entry name" value="RlpA-like domain"/>
    <property type="match status" value="1"/>
</dbReference>
<dbReference type="PANTHER" id="PTHR39160">
    <property type="entry name" value="CELL WALL-BINDING PROTEIN YOCH"/>
    <property type="match status" value="1"/>
</dbReference>
<dbReference type="InterPro" id="IPR011098">
    <property type="entry name" value="G5_dom"/>
</dbReference>
<gene>
    <name evidence="3" type="ordered locus">Bcell_0040</name>
</gene>
<dbReference type="HOGENOM" id="CLU_036884_0_1_9"/>
<dbReference type="Proteomes" id="UP000001401">
    <property type="component" value="Chromosome"/>
</dbReference>
<dbReference type="SMART" id="SM01208">
    <property type="entry name" value="G5"/>
    <property type="match status" value="1"/>
</dbReference>
<dbReference type="GO" id="GO:0004553">
    <property type="term" value="F:hydrolase activity, hydrolyzing O-glycosyl compounds"/>
    <property type="evidence" value="ECO:0007669"/>
    <property type="project" value="InterPro"/>
</dbReference>
<evidence type="ECO:0000313" key="3">
    <source>
        <dbReference type="EMBL" id="ADU28332.1"/>
    </source>
</evidence>
<keyword evidence="4" id="KW-1185">Reference proteome</keyword>
<dbReference type="OrthoDB" id="9798935at2"/>
<dbReference type="GO" id="GO:0019867">
    <property type="term" value="C:outer membrane"/>
    <property type="evidence" value="ECO:0007669"/>
    <property type="project" value="InterPro"/>
</dbReference>
<dbReference type="SUPFAM" id="SSF50685">
    <property type="entry name" value="Barwin-like endoglucanases"/>
    <property type="match status" value="1"/>
</dbReference>
<dbReference type="InterPro" id="IPR007137">
    <property type="entry name" value="DUF348"/>
</dbReference>
<accession>E6TRN8</accession>
<proteinExistence type="predicted"/>
<evidence type="ECO:0000313" key="4">
    <source>
        <dbReference type="Proteomes" id="UP000001401"/>
    </source>
</evidence>
<dbReference type="eggNOG" id="COG3584">
    <property type="taxonomic scope" value="Bacteria"/>
</dbReference>
<dbReference type="PROSITE" id="PS51109">
    <property type="entry name" value="G5"/>
    <property type="match status" value="1"/>
</dbReference>
<dbReference type="Pfam" id="PF03990">
    <property type="entry name" value="DUF348"/>
    <property type="match status" value="3"/>
</dbReference>
<evidence type="ECO:0000259" key="2">
    <source>
        <dbReference type="PROSITE" id="PS51109"/>
    </source>
</evidence>
<dbReference type="InterPro" id="IPR051933">
    <property type="entry name" value="Resuscitation_pf_RpfB"/>
</dbReference>
<dbReference type="Pfam" id="PF07501">
    <property type="entry name" value="G5"/>
    <property type="match status" value="1"/>
</dbReference>
<dbReference type="RefSeq" id="WP_013486675.1">
    <property type="nucleotide sequence ID" value="NC_014829.1"/>
</dbReference>
<organism evidence="3 4">
    <name type="scientific">Evansella cellulosilytica (strain ATCC 21833 / DSM 2522 / FERM P-1141 / JCM 9156 / N-4)</name>
    <name type="common">Bacillus cellulosilyticus</name>
    <dbReference type="NCBI Taxonomy" id="649639"/>
    <lineage>
        <taxon>Bacteria</taxon>
        <taxon>Bacillati</taxon>
        <taxon>Bacillota</taxon>
        <taxon>Bacilli</taxon>
        <taxon>Bacillales</taxon>
        <taxon>Bacillaceae</taxon>
        <taxon>Evansella</taxon>
    </lineage>
</organism>
<protein>
    <submittedName>
        <fullName evidence="3">G5 domain protein</fullName>
    </submittedName>
</protein>
<reference evidence="3 4" key="1">
    <citation type="submission" date="2010-12" db="EMBL/GenBank/DDBJ databases">
        <title>Complete sequence of Bacillus cellulosilyticus DSM 2522.</title>
        <authorList>
            <consortium name="US DOE Joint Genome Institute"/>
            <person name="Lucas S."/>
            <person name="Copeland A."/>
            <person name="Lapidus A."/>
            <person name="Cheng J.-F."/>
            <person name="Bruce D."/>
            <person name="Goodwin L."/>
            <person name="Pitluck S."/>
            <person name="Chertkov O."/>
            <person name="Detter J.C."/>
            <person name="Han C."/>
            <person name="Tapia R."/>
            <person name="Land M."/>
            <person name="Hauser L."/>
            <person name="Jeffries C."/>
            <person name="Kyrpides N."/>
            <person name="Ivanova N."/>
            <person name="Mikhailova N."/>
            <person name="Brumm P."/>
            <person name="Mead D."/>
            <person name="Woyke T."/>
        </authorList>
    </citation>
    <scope>NUCLEOTIDE SEQUENCE [LARGE SCALE GENOMIC DNA]</scope>
    <source>
        <strain evidence="4">ATCC 21833 / DSM 2522 / FERM P-1141 / JCM 9156 / N-4</strain>
    </source>
</reference>
<dbReference type="EMBL" id="CP002394">
    <property type="protein sequence ID" value="ADU28332.1"/>
    <property type="molecule type" value="Genomic_DNA"/>
</dbReference>
<dbReference type="Pfam" id="PF06725">
    <property type="entry name" value="3D"/>
    <property type="match status" value="1"/>
</dbReference>
<dbReference type="AlphaFoldDB" id="E6TRN8"/>
<dbReference type="PANTHER" id="PTHR39160:SF4">
    <property type="entry name" value="RESUSCITATION-PROMOTING FACTOR RPFB"/>
    <property type="match status" value="1"/>
</dbReference>
<dbReference type="CDD" id="cd14667">
    <property type="entry name" value="3D_containing_proteins"/>
    <property type="match status" value="1"/>
</dbReference>
<dbReference type="STRING" id="649639.Bcell_0040"/>
<dbReference type="InterPro" id="IPR059180">
    <property type="entry name" value="3D_YorM"/>
</dbReference>
<sequence precursor="true">MTQWMKQFFSRLSWRKFAISSVGLLTLMGILVFAIYEATKISVTVEVDDEQETIYTHASTVGEVLKERGIEVGVHDYIEPSLDTVINDATEIVYIPAQQVIVTIDGNEEEVWTIASNVKQLLDELDVEVNEHDVISPSLHEAITSNMTITYEEAFKVIVHSDGEEKEFWTTSTTVADFLERENFTLGELDRVEPSLEEKLDEEVELNVVRVEKVTDVVEETVDFATVRRNDSSLEQGSEEVVQNGQEGRIEKHYEVIFEDGEEVSRELVKEEKVRDSEDRIVAVGTKAPQQTVSRSASSDSASGDWQTFTATAYSAYCNGCSGNTATGLNLRANPDKNVIAVDPNVIPLGSRVEIKGMGTFLAADTGGAINGRIVDIFMPDPNGATTNNRALSFGRQTVELRILD</sequence>
<name>E6TRN8_EVAC2</name>
<dbReference type="GO" id="GO:0009254">
    <property type="term" value="P:peptidoglycan turnover"/>
    <property type="evidence" value="ECO:0007669"/>
    <property type="project" value="InterPro"/>
</dbReference>
<dbReference type="InterPro" id="IPR036908">
    <property type="entry name" value="RlpA-like_sf"/>
</dbReference>
<feature type="domain" description="G5" evidence="2">
    <location>
        <begin position="208"/>
        <end position="288"/>
    </location>
</feature>
<dbReference type="InterPro" id="IPR010611">
    <property type="entry name" value="3D_dom"/>
</dbReference>
<keyword evidence="1" id="KW-0732">Signal</keyword>
<dbReference type="Gene3D" id="2.20.230.10">
    <property type="entry name" value="Resuscitation-promoting factor rpfb"/>
    <property type="match status" value="1"/>
</dbReference>
<evidence type="ECO:0000256" key="1">
    <source>
        <dbReference type="ARBA" id="ARBA00022729"/>
    </source>
</evidence>
<dbReference type="eggNOG" id="COG3583">
    <property type="taxonomic scope" value="Bacteria"/>
</dbReference>
<dbReference type="KEGG" id="bco:Bcell_0040"/>